<dbReference type="RefSeq" id="XP_005833582.1">
    <property type="nucleotide sequence ID" value="XM_005833525.1"/>
</dbReference>
<reference evidence="3" key="3">
    <citation type="submission" date="2016-03" db="UniProtKB">
        <authorList>
            <consortium name="EnsemblProtists"/>
        </authorList>
    </citation>
    <scope>IDENTIFICATION</scope>
</reference>
<sequence length="139" mass="14922">MEDAAERRERLEAMRKRAREVRERQEQEDKELQDEAGRKHSAPPVQGGGEEQGGQGMEGLPGTPGMQGHAGIPPVGRFLQTNAMGMPMPHAGDGSTPGYYASFHLPSGGMNGNFEVQAFSAMDSHAGYGDVAGSLAPWW</sequence>
<proteinExistence type="predicted"/>
<accession>L1JE54</accession>
<protein>
    <submittedName>
        <fullName evidence="2 3">Uncharacterized protein</fullName>
    </submittedName>
</protein>
<dbReference type="EMBL" id="JH992993">
    <property type="protein sequence ID" value="EKX46602.1"/>
    <property type="molecule type" value="Genomic_DNA"/>
</dbReference>
<evidence type="ECO:0000313" key="3">
    <source>
        <dbReference type="EnsemblProtists" id="EKX46602"/>
    </source>
</evidence>
<dbReference type="EnsemblProtists" id="EKX46602">
    <property type="protein sequence ID" value="EKX46602"/>
    <property type="gene ID" value="GUITHDRAFT_107387"/>
</dbReference>
<organism evidence="2">
    <name type="scientific">Guillardia theta (strain CCMP2712)</name>
    <name type="common">Cryptophyte</name>
    <dbReference type="NCBI Taxonomy" id="905079"/>
    <lineage>
        <taxon>Eukaryota</taxon>
        <taxon>Cryptophyceae</taxon>
        <taxon>Pyrenomonadales</taxon>
        <taxon>Geminigeraceae</taxon>
        <taxon>Guillardia</taxon>
    </lineage>
</organism>
<reference evidence="2 4" key="1">
    <citation type="journal article" date="2012" name="Nature">
        <title>Algal genomes reveal evolutionary mosaicism and the fate of nucleomorphs.</title>
        <authorList>
            <consortium name="DOE Joint Genome Institute"/>
            <person name="Curtis B.A."/>
            <person name="Tanifuji G."/>
            <person name="Burki F."/>
            <person name="Gruber A."/>
            <person name="Irimia M."/>
            <person name="Maruyama S."/>
            <person name="Arias M.C."/>
            <person name="Ball S.G."/>
            <person name="Gile G.H."/>
            <person name="Hirakawa Y."/>
            <person name="Hopkins J.F."/>
            <person name="Kuo A."/>
            <person name="Rensing S.A."/>
            <person name="Schmutz J."/>
            <person name="Symeonidi A."/>
            <person name="Elias M."/>
            <person name="Eveleigh R.J."/>
            <person name="Herman E.K."/>
            <person name="Klute M.J."/>
            <person name="Nakayama T."/>
            <person name="Obornik M."/>
            <person name="Reyes-Prieto A."/>
            <person name="Armbrust E.V."/>
            <person name="Aves S.J."/>
            <person name="Beiko R.G."/>
            <person name="Coutinho P."/>
            <person name="Dacks J.B."/>
            <person name="Durnford D.G."/>
            <person name="Fast N.M."/>
            <person name="Green B.R."/>
            <person name="Grisdale C.J."/>
            <person name="Hempel F."/>
            <person name="Henrissat B."/>
            <person name="Hoppner M.P."/>
            <person name="Ishida K."/>
            <person name="Kim E."/>
            <person name="Koreny L."/>
            <person name="Kroth P.G."/>
            <person name="Liu Y."/>
            <person name="Malik S.B."/>
            <person name="Maier U.G."/>
            <person name="McRose D."/>
            <person name="Mock T."/>
            <person name="Neilson J.A."/>
            <person name="Onodera N.T."/>
            <person name="Poole A.M."/>
            <person name="Pritham E.J."/>
            <person name="Richards T.A."/>
            <person name="Rocap G."/>
            <person name="Roy S.W."/>
            <person name="Sarai C."/>
            <person name="Schaack S."/>
            <person name="Shirato S."/>
            <person name="Slamovits C.H."/>
            <person name="Spencer D.F."/>
            <person name="Suzuki S."/>
            <person name="Worden A.Z."/>
            <person name="Zauner S."/>
            <person name="Barry K."/>
            <person name="Bell C."/>
            <person name="Bharti A.K."/>
            <person name="Crow J.A."/>
            <person name="Grimwood J."/>
            <person name="Kramer R."/>
            <person name="Lindquist E."/>
            <person name="Lucas S."/>
            <person name="Salamov A."/>
            <person name="McFadden G.I."/>
            <person name="Lane C.E."/>
            <person name="Keeling P.J."/>
            <person name="Gray M.W."/>
            <person name="Grigoriev I.V."/>
            <person name="Archibald J.M."/>
        </authorList>
    </citation>
    <scope>NUCLEOTIDE SEQUENCE</scope>
    <source>
        <strain evidence="2 4">CCMP2712</strain>
    </source>
</reference>
<dbReference type="PaxDb" id="55529-EKX46602"/>
<reference evidence="4" key="2">
    <citation type="submission" date="2012-11" db="EMBL/GenBank/DDBJ databases">
        <authorList>
            <person name="Kuo A."/>
            <person name="Curtis B.A."/>
            <person name="Tanifuji G."/>
            <person name="Burki F."/>
            <person name="Gruber A."/>
            <person name="Irimia M."/>
            <person name="Maruyama S."/>
            <person name="Arias M.C."/>
            <person name="Ball S.G."/>
            <person name="Gile G.H."/>
            <person name="Hirakawa Y."/>
            <person name="Hopkins J.F."/>
            <person name="Rensing S.A."/>
            <person name="Schmutz J."/>
            <person name="Symeonidi A."/>
            <person name="Elias M."/>
            <person name="Eveleigh R.J."/>
            <person name="Herman E.K."/>
            <person name="Klute M.J."/>
            <person name="Nakayama T."/>
            <person name="Obornik M."/>
            <person name="Reyes-Prieto A."/>
            <person name="Armbrust E.V."/>
            <person name="Aves S.J."/>
            <person name="Beiko R.G."/>
            <person name="Coutinho P."/>
            <person name="Dacks J.B."/>
            <person name="Durnford D.G."/>
            <person name="Fast N.M."/>
            <person name="Green B.R."/>
            <person name="Grisdale C."/>
            <person name="Hempe F."/>
            <person name="Henrissat B."/>
            <person name="Hoppner M.P."/>
            <person name="Ishida K.-I."/>
            <person name="Kim E."/>
            <person name="Koreny L."/>
            <person name="Kroth P.G."/>
            <person name="Liu Y."/>
            <person name="Malik S.-B."/>
            <person name="Maier U.G."/>
            <person name="McRose D."/>
            <person name="Mock T."/>
            <person name="Neilson J.A."/>
            <person name="Onodera N.T."/>
            <person name="Poole A.M."/>
            <person name="Pritham E.J."/>
            <person name="Richards T.A."/>
            <person name="Rocap G."/>
            <person name="Roy S.W."/>
            <person name="Sarai C."/>
            <person name="Schaack S."/>
            <person name="Shirato S."/>
            <person name="Slamovits C.H."/>
            <person name="Spencer D.F."/>
            <person name="Suzuki S."/>
            <person name="Worden A.Z."/>
            <person name="Zauner S."/>
            <person name="Barry K."/>
            <person name="Bell C."/>
            <person name="Bharti A.K."/>
            <person name="Crow J.A."/>
            <person name="Grimwood J."/>
            <person name="Kramer R."/>
            <person name="Lindquist E."/>
            <person name="Lucas S."/>
            <person name="Salamov A."/>
            <person name="McFadden G.I."/>
            <person name="Lane C.E."/>
            <person name="Keeling P.J."/>
            <person name="Gray M.W."/>
            <person name="Grigoriev I.V."/>
            <person name="Archibald J.M."/>
        </authorList>
    </citation>
    <scope>NUCLEOTIDE SEQUENCE</scope>
    <source>
        <strain evidence="4">CCMP2712</strain>
    </source>
</reference>
<gene>
    <name evidence="2" type="ORF">GUITHDRAFT_107387</name>
</gene>
<dbReference type="AlphaFoldDB" id="L1JE54"/>
<evidence type="ECO:0000256" key="1">
    <source>
        <dbReference type="SAM" id="MobiDB-lite"/>
    </source>
</evidence>
<dbReference type="KEGG" id="gtt:GUITHDRAFT_107387"/>
<evidence type="ECO:0000313" key="4">
    <source>
        <dbReference type="Proteomes" id="UP000011087"/>
    </source>
</evidence>
<dbReference type="Proteomes" id="UP000011087">
    <property type="component" value="Unassembled WGS sequence"/>
</dbReference>
<dbReference type="GeneID" id="17303406"/>
<feature type="region of interest" description="Disordered" evidence="1">
    <location>
        <begin position="1"/>
        <end position="94"/>
    </location>
</feature>
<feature type="compositionally biased region" description="Gly residues" evidence="1">
    <location>
        <begin position="46"/>
        <end position="59"/>
    </location>
</feature>
<dbReference type="HOGENOM" id="CLU_1848894_0_0_1"/>
<keyword evidence="4" id="KW-1185">Reference proteome</keyword>
<name>L1JE54_GUITC</name>
<evidence type="ECO:0000313" key="2">
    <source>
        <dbReference type="EMBL" id="EKX46602.1"/>
    </source>
</evidence>
<feature type="compositionally biased region" description="Basic and acidic residues" evidence="1">
    <location>
        <begin position="1"/>
        <end position="27"/>
    </location>
</feature>